<comment type="caution">
    <text evidence="3">The sequence shown here is derived from an EMBL/GenBank/DDBJ whole genome shotgun (WGS) entry which is preliminary data.</text>
</comment>
<dbReference type="InterPro" id="IPR052924">
    <property type="entry name" value="OsmC/Ohr_hydroprdx_reductase"/>
</dbReference>
<dbReference type="OrthoDB" id="9791538at2"/>
<evidence type="ECO:0000256" key="2">
    <source>
        <dbReference type="SAM" id="SignalP"/>
    </source>
</evidence>
<evidence type="ECO:0000313" key="3">
    <source>
        <dbReference type="EMBL" id="TFD96324.1"/>
    </source>
</evidence>
<keyword evidence="4" id="KW-1185">Reference proteome</keyword>
<name>A0A4Y8L2E9_9BACT</name>
<dbReference type="Proteomes" id="UP000297861">
    <property type="component" value="Unassembled WGS sequence"/>
</dbReference>
<gene>
    <name evidence="3" type="ORF">E2605_09125</name>
</gene>
<feature type="compositionally biased region" description="Polar residues" evidence="1">
    <location>
        <begin position="263"/>
        <end position="272"/>
    </location>
</feature>
<dbReference type="InterPro" id="IPR015946">
    <property type="entry name" value="KH_dom-like_a/b"/>
</dbReference>
<dbReference type="InterPro" id="IPR036102">
    <property type="entry name" value="OsmC/Ohrsf"/>
</dbReference>
<feature type="chain" id="PRO_5021459496" evidence="2">
    <location>
        <begin position="31"/>
        <end position="420"/>
    </location>
</feature>
<dbReference type="PANTHER" id="PTHR35368">
    <property type="entry name" value="HYDROPEROXIDE REDUCTASE"/>
    <property type="match status" value="1"/>
</dbReference>
<dbReference type="InterPro" id="IPR003718">
    <property type="entry name" value="OsmC/Ohr_fam"/>
</dbReference>
<feature type="signal peptide" evidence="2">
    <location>
        <begin position="1"/>
        <end position="30"/>
    </location>
</feature>
<keyword evidence="2" id="KW-0732">Signal</keyword>
<evidence type="ECO:0000256" key="1">
    <source>
        <dbReference type="SAM" id="MobiDB-lite"/>
    </source>
</evidence>
<dbReference type="SUPFAM" id="SSF82784">
    <property type="entry name" value="OsmC-like"/>
    <property type="match status" value="2"/>
</dbReference>
<dbReference type="Pfam" id="PF02566">
    <property type="entry name" value="OsmC"/>
    <property type="match status" value="1"/>
</dbReference>
<dbReference type="AlphaFoldDB" id="A0A4Y8L2E9"/>
<dbReference type="Gene3D" id="3.30.300.20">
    <property type="match status" value="2"/>
</dbReference>
<evidence type="ECO:0000313" key="4">
    <source>
        <dbReference type="Proteomes" id="UP000297861"/>
    </source>
</evidence>
<organism evidence="3 4">
    <name type="scientific">Dysgonomonas capnocytophagoides</name>
    <dbReference type="NCBI Taxonomy" id="45254"/>
    <lineage>
        <taxon>Bacteria</taxon>
        <taxon>Pseudomonadati</taxon>
        <taxon>Bacteroidota</taxon>
        <taxon>Bacteroidia</taxon>
        <taxon>Bacteroidales</taxon>
        <taxon>Dysgonomonadaceae</taxon>
        <taxon>Dysgonomonas</taxon>
    </lineage>
</organism>
<dbReference type="RefSeq" id="WP_134436218.1">
    <property type="nucleotide sequence ID" value="NZ_SOML01000005.1"/>
</dbReference>
<dbReference type="PANTHER" id="PTHR35368:SF1">
    <property type="entry name" value="HYDROPEROXIDE REDUCTASE"/>
    <property type="match status" value="1"/>
</dbReference>
<protein>
    <submittedName>
        <fullName evidence="3">OsmC family peroxiredoxin</fullName>
    </submittedName>
</protein>
<accession>A0A4Y8L2E9</accession>
<reference evidence="3 4" key="1">
    <citation type="submission" date="2019-03" db="EMBL/GenBank/DDBJ databases">
        <title>San Antonio Military Medical Center submission to MRSN (WRAIR), pending publication.</title>
        <authorList>
            <person name="Blyth D.M."/>
            <person name="Mccarthy S.L."/>
            <person name="Schall S.E."/>
            <person name="Stam J.A."/>
            <person name="Ong A.C."/>
            <person name="Mcgann P.T."/>
        </authorList>
    </citation>
    <scope>NUCLEOTIDE SEQUENCE [LARGE SCALE GENOMIC DNA]</scope>
    <source>
        <strain evidence="3 4">MRSN571793</strain>
    </source>
</reference>
<dbReference type="EMBL" id="SOML01000005">
    <property type="protein sequence ID" value="TFD96324.1"/>
    <property type="molecule type" value="Genomic_DNA"/>
</dbReference>
<feature type="region of interest" description="Disordered" evidence="1">
    <location>
        <begin position="256"/>
        <end position="278"/>
    </location>
</feature>
<proteinExistence type="predicted"/>
<sequence length="420" mass="46903">MRMILQQNRKCISTLAIILLAGLTISNIDAQNKTVDSGINAVFVNGEVKSQFDNNASPMQNFLYNKRQALIKLQNLPSNELQAVTLTARTTAEQRSGLRRMRIRDFQIISDSNTDYAGYNVGPGSPESQVAIIASDLAESYLNQAALRNIPLDSLRIEITNRPDAVPSNKVGYPRNFLYTAYIKSSAGNQQLEELKNAAEANSPIFNFIVKPQVVTGEIDYTQTPDKVTIPEGGQPGLREYLKYKRIAYLHFQEEAKKRQAERQNNPQQVSGNDRRGPVVVVHNNGVRELQIRQFRILHDNPAYLGGSDLGPTSQEHQLGVLTSCLTHIFLIQAAARQVPLDSLEVCVKGASDIRAGRQGFESVPNYPHNIQYTVHVKSPANYENIKQLRDAVEAVCPIYNLLKDEQTIEGRIVRIANEH</sequence>